<sequence>MVVHICCGGKRSARSLPVDFPHLNWKIAALKCPLNCLTNTLFSRLRVQHFVFEALVPLDPAWPFTSSGSIRGLSTPPAIMTFVMLLPKVTLDRIGCQLMSMRGRLGSRGDLTTNVWLKIRLKRRPDHWPMDIIHRFGQVRLKKRLDCCPMDTICGSGQDRLKR</sequence>
<reference evidence="2" key="1">
    <citation type="journal article" date="2013" name="Science">
        <title>The Amborella genome and the evolution of flowering plants.</title>
        <authorList>
            <consortium name="Amborella Genome Project"/>
        </authorList>
    </citation>
    <scope>NUCLEOTIDE SEQUENCE [LARGE SCALE GENOMIC DNA]</scope>
</reference>
<organism evidence="1 2">
    <name type="scientific">Amborella trichopoda</name>
    <dbReference type="NCBI Taxonomy" id="13333"/>
    <lineage>
        <taxon>Eukaryota</taxon>
        <taxon>Viridiplantae</taxon>
        <taxon>Streptophyta</taxon>
        <taxon>Embryophyta</taxon>
        <taxon>Tracheophyta</taxon>
        <taxon>Spermatophyta</taxon>
        <taxon>Magnoliopsida</taxon>
        <taxon>Amborellales</taxon>
        <taxon>Amborellaceae</taxon>
        <taxon>Amborella</taxon>
    </lineage>
</organism>
<name>W1NKU8_AMBTC</name>
<proteinExistence type="predicted"/>
<evidence type="ECO:0000313" key="2">
    <source>
        <dbReference type="Proteomes" id="UP000017836"/>
    </source>
</evidence>
<dbReference type="EMBL" id="KI397373">
    <property type="protein sequence ID" value="ERM95864.1"/>
    <property type="molecule type" value="Genomic_DNA"/>
</dbReference>
<dbReference type="HOGENOM" id="CLU_1629304_0_0_1"/>
<gene>
    <name evidence="1" type="ORF">AMTR_s00060p00124060</name>
</gene>
<evidence type="ECO:0000313" key="1">
    <source>
        <dbReference type="EMBL" id="ERM95864.1"/>
    </source>
</evidence>
<keyword evidence="2" id="KW-1185">Reference proteome</keyword>
<dbReference type="Gramene" id="ERM95864">
    <property type="protein sequence ID" value="ERM95864"/>
    <property type="gene ID" value="AMTR_s00060p00124060"/>
</dbReference>
<dbReference type="AlphaFoldDB" id="W1NKU8"/>
<accession>W1NKU8</accession>
<dbReference type="Proteomes" id="UP000017836">
    <property type="component" value="Unassembled WGS sequence"/>
</dbReference>
<protein>
    <submittedName>
        <fullName evidence="1">Uncharacterized protein</fullName>
    </submittedName>
</protein>